<reference evidence="1" key="1">
    <citation type="submission" date="2021-01" db="EMBL/GenBank/DDBJ databases">
        <authorList>
            <person name="Sun Q."/>
        </authorList>
    </citation>
    <scope>NUCLEOTIDE SEQUENCE</scope>
    <source>
        <strain evidence="1">YIM B02566</strain>
    </source>
</reference>
<gene>
    <name evidence="1" type="ORF">JHL16_10385</name>
</gene>
<dbReference type="EMBL" id="JAENHL010000006">
    <property type="protein sequence ID" value="MBK1866762.1"/>
    <property type="molecule type" value="Genomic_DNA"/>
</dbReference>
<organism evidence="1 2">
    <name type="scientific">Taklimakanibacter albus</name>
    <dbReference type="NCBI Taxonomy" id="2800327"/>
    <lineage>
        <taxon>Bacteria</taxon>
        <taxon>Pseudomonadati</taxon>
        <taxon>Pseudomonadota</taxon>
        <taxon>Alphaproteobacteria</taxon>
        <taxon>Hyphomicrobiales</taxon>
        <taxon>Aestuariivirgaceae</taxon>
        <taxon>Taklimakanibacter</taxon>
    </lineage>
</organism>
<evidence type="ECO:0000313" key="2">
    <source>
        <dbReference type="Proteomes" id="UP000616151"/>
    </source>
</evidence>
<keyword evidence="1" id="KW-0548">Nucleotidyltransferase</keyword>
<comment type="caution">
    <text evidence="1">The sequence shown here is derived from an EMBL/GenBank/DDBJ whole genome shotgun (WGS) entry which is preliminary data.</text>
</comment>
<keyword evidence="1" id="KW-0808">Transferase</keyword>
<proteinExistence type="predicted"/>
<protein>
    <submittedName>
        <fullName evidence="1">DNA polymerase III subunit delta</fullName>
        <ecNumber evidence="1">2.7.7.7</ecNumber>
    </submittedName>
</protein>
<evidence type="ECO:0000313" key="1">
    <source>
        <dbReference type="EMBL" id="MBK1866762.1"/>
    </source>
</evidence>
<accession>A0ACC5R2E3</accession>
<dbReference type="EC" id="2.7.7.7" evidence="1"/>
<keyword evidence="2" id="KW-1185">Reference proteome</keyword>
<sequence>MSDSAEDPREGPHHPRRRTDLQGHAAAEETLLRQYRSGRMHHAWLFAGPRGIGKATLAYRLARFLLSYPDPRAAGDRTSLYVPAESPVAHRMAARGHADIISLERAYDAKAERLKSEIAVDDVRKASAFFGRTAGEGGWRICVVDAAEDLNTESANALLKILEEPPAHSLFILVSHQAGRLLPTIRSRCLRLDLNPLNDAETNAVLATMGEHKPEELARAVQLSKGSPGRALELLNSDGAKYFDLLRQLMSRSQSIDLAAKISIADGLQGRDMAEDYAIFCELLLTYVADIARRSALAGQGAAFARAHEEIGHSLRLANALNLDRRQTILDALSVLGSAKAA</sequence>
<dbReference type="Proteomes" id="UP000616151">
    <property type="component" value="Unassembled WGS sequence"/>
</dbReference>
<name>A0ACC5R2E3_9HYPH</name>